<name>A0A3A2Z2T2_9EURO</name>
<evidence type="ECO:0000313" key="3">
    <source>
        <dbReference type="Proteomes" id="UP000266188"/>
    </source>
</evidence>
<proteinExistence type="predicted"/>
<dbReference type="STRING" id="2070753.A0A3A2Z2T2"/>
<accession>A0A3A2Z2T2</accession>
<evidence type="ECO:0000256" key="1">
    <source>
        <dbReference type="SAM" id="MobiDB-lite"/>
    </source>
</evidence>
<feature type="non-terminal residue" evidence="2">
    <location>
        <position position="137"/>
    </location>
</feature>
<reference evidence="3" key="1">
    <citation type="submission" date="2017-02" db="EMBL/GenBank/DDBJ databases">
        <authorList>
            <person name="Tafer H."/>
            <person name="Lopandic K."/>
        </authorList>
    </citation>
    <scope>NUCLEOTIDE SEQUENCE [LARGE SCALE GENOMIC DNA]</scope>
    <source>
        <strain evidence="3">CBS 366.77</strain>
    </source>
</reference>
<gene>
    <name evidence="2" type="ORF">PHISCL_10583</name>
</gene>
<dbReference type="Proteomes" id="UP000266188">
    <property type="component" value="Unassembled WGS sequence"/>
</dbReference>
<evidence type="ECO:0000313" key="2">
    <source>
        <dbReference type="EMBL" id="RJE17080.1"/>
    </source>
</evidence>
<feature type="non-terminal residue" evidence="2">
    <location>
        <position position="1"/>
    </location>
</feature>
<dbReference type="EMBL" id="MVGC01001683">
    <property type="protein sequence ID" value="RJE17080.1"/>
    <property type="molecule type" value="Genomic_DNA"/>
</dbReference>
<dbReference type="AlphaFoldDB" id="A0A3A2Z2T2"/>
<organism evidence="2 3">
    <name type="scientific">Aspergillus sclerotialis</name>
    <dbReference type="NCBI Taxonomy" id="2070753"/>
    <lineage>
        <taxon>Eukaryota</taxon>
        <taxon>Fungi</taxon>
        <taxon>Dikarya</taxon>
        <taxon>Ascomycota</taxon>
        <taxon>Pezizomycotina</taxon>
        <taxon>Eurotiomycetes</taxon>
        <taxon>Eurotiomycetidae</taxon>
        <taxon>Eurotiales</taxon>
        <taxon>Aspergillaceae</taxon>
        <taxon>Aspergillus</taxon>
        <taxon>Aspergillus subgen. Polypaecilum</taxon>
    </lineage>
</organism>
<feature type="compositionally biased region" description="Basic and acidic residues" evidence="1">
    <location>
        <begin position="32"/>
        <end position="41"/>
    </location>
</feature>
<comment type="caution">
    <text evidence="2">The sequence shown here is derived from an EMBL/GenBank/DDBJ whole genome shotgun (WGS) entry which is preliminary data.</text>
</comment>
<sequence length="137" mass="15730">PHSTRTGRQGAPRVGWQAEKYQAREAPVPHIQPDDDLRPDQSSDEDVLSESEAEEVDLDLDVLQSEILGQSIEFDPLDELDLLVPSKAELKEKSKKQRRAALELDLSDSELEFELEQAWQKDRGKKKAKKQKREEIR</sequence>
<feature type="compositionally biased region" description="Acidic residues" evidence="1">
    <location>
        <begin position="42"/>
        <end position="55"/>
    </location>
</feature>
<protein>
    <submittedName>
        <fullName evidence="2">Uncharacterized protein</fullName>
    </submittedName>
</protein>
<feature type="region of interest" description="Disordered" evidence="1">
    <location>
        <begin position="1"/>
        <end position="55"/>
    </location>
</feature>
<keyword evidence="3" id="KW-1185">Reference proteome</keyword>